<dbReference type="InterPro" id="IPR003753">
    <property type="entry name" value="Exonuc_VII_L"/>
</dbReference>
<keyword evidence="6" id="KW-0175">Coiled coil</keyword>
<dbReference type="InterPro" id="IPR020579">
    <property type="entry name" value="Exonuc_VII_lsu_C"/>
</dbReference>
<protein>
    <recommendedName>
        <fullName evidence="5">Exodeoxyribonuclease 7 large subunit</fullName>
        <ecNumber evidence="5">3.1.11.6</ecNumber>
    </recommendedName>
    <alternativeName>
        <fullName evidence="5">Exodeoxyribonuclease VII large subunit</fullName>
        <shortName evidence="5">Exonuclease VII large subunit</shortName>
    </alternativeName>
</protein>
<comment type="subcellular location">
    <subcellularLocation>
        <location evidence="5">Cytoplasm</location>
    </subcellularLocation>
</comment>
<dbReference type="PANTHER" id="PTHR30008:SF0">
    <property type="entry name" value="EXODEOXYRIBONUCLEASE 7 LARGE SUBUNIT"/>
    <property type="match status" value="1"/>
</dbReference>
<dbReference type="GO" id="GO:0006308">
    <property type="term" value="P:DNA catabolic process"/>
    <property type="evidence" value="ECO:0007669"/>
    <property type="project" value="UniProtKB-UniRule"/>
</dbReference>
<keyword evidence="1 5" id="KW-0963">Cytoplasm</keyword>
<dbReference type="PANTHER" id="PTHR30008">
    <property type="entry name" value="EXODEOXYRIBONUCLEASE 7 LARGE SUBUNIT"/>
    <property type="match status" value="1"/>
</dbReference>
<feature type="coiled-coil region" evidence="6">
    <location>
        <begin position="266"/>
        <end position="344"/>
    </location>
</feature>
<comment type="catalytic activity">
    <reaction evidence="5">
        <text>Exonucleolytic cleavage in either 5'- to 3'- or 3'- to 5'-direction to yield nucleoside 5'-phosphates.</text>
        <dbReference type="EC" id="3.1.11.6"/>
    </reaction>
</comment>
<dbReference type="HAMAP" id="MF_00378">
    <property type="entry name" value="Exonuc_7_L"/>
    <property type="match status" value="1"/>
</dbReference>
<feature type="domain" description="OB-fold nucleic acid binding" evidence="8">
    <location>
        <begin position="9"/>
        <end position="101"/>
    </location>
</feature>
<evidence type="ECO:0000313" key="9">
    <source>
        <dbReference type="EMBL" id="XDT72624.1"/>
    </source>
</evidence>
<comment type="function">
    <text evidence="5">Bidirectionally degrades single-stranded DNA into large acid-insoluble oligonucleotides, which are then degraded further into small acid-soluble oligonucleotides.</text>
</comment>
<gene>
    <name evidence="5 9" type="primary">xseA</name>
    <name evidence="9" type="ORF">AAIA72_01185</name>
</gene>
<dbReference type="GO" id="GO:0003676">
    <property type="term" value="F:nucleic acid binding"/>
    <property type="evidence" value="ECO:0007669"/>
    <property type="project" value="InterPro"/>
</dbReference>
<evidence type="ECO:0000259" key="8">
    <source>
        <dbReference type="Pfam" id="PF13742"/>
    </source>
</evidence>
<proteinExistence type="inferred from homology"/>
<accession>A0AB39UWA5</accession>
<comment type="subunit">
    <text evidence="5">Heterooligomer composed of large and small subunits.</text>
</comment>
<dbReference type="EMBL" id="CP154858">
    <property type="protein sequence ID" value="XDT72624.1"/>
    <property type="molecule type" value="Genomic_DNA"/>
</dbReference>
<evidence type="ECO:0000256" key="6">
    <source>
        <dbReference type="SAM" id="Coils"/>
    </source>
</evidence>
<comment type="similarity">
    <text evidence="5">Belongs to the XseA family.</text>
</comment>
<keyword evidence="2 5" id="KW-0540">Nuclease</keyword>
<reference evidence="9" key="1">
    <citation type="submission" date="2024-05" db="EMBL/GenBank/DDBJ databases">
        <title>Genome sequencing of novel strain.</title>
        <authorList>
            <person name="Ganbat D."/>
            <person name="Ganbat S."/>
            <person name="Lee S.-J."/>
        </authorList>
    </citation>
    <scope>NUCLEOTIDE SEQUENCE</scope>
    <source>
        <strain evidence="9">SMD15-11</strain>
    </source>
</reference>
<evidence type="ECO:0000256" key="3">
    <source>
        <dbReference type="ARBA" id="ARBA00022801"/>
    </source>
</evidence>
<dbReference type="GO" id="GO:0009318">
    <property type="term" value="C:exodeoxyribonuclease VII complex"/>
    <property type="evidence" value="ECO:0007669"/>
    <property type="project" value="InterPro"/>
</dbReference>
<dbReference type="Gene3D" id="2.40.50.1010">
    <property type="match status" value="1"/>
</dbReference>
<evidence type="ECO:0000259" key="7">
    <source>
        <dbReference type="Pfam" id="PF02601"/>
    </source>
</evidence>
<sequence length="509" mass="56701">MSQPNRQALTVTQLNRQVRTLLETSLDRVWVCGEISNFSVPSSGHWYFTLKDDRAQVRCAMFRSANAHVRQRPANGDEVSVLAKVSLYEGRGEFQLVVERLEIGGEGVLQARFEALKARLGAEGLFDARRKRPIPQKIRHVGVITSDTGAAIHDILTVIRRRWPALRVTLIPAPVQGEHAAARIEAAIRCANARTDCDVLIVGRGGGSLEDLWPFNEERVARAIAASRIPVISAVGHEVDVTISDLVADERAPTPTAAAERVTPDRAVLERQLVQWEQRLHSAMTRYLVRRRQALEQLRERLRQPGDRLQELNLRVDDLSLRLAQAMRRNLTQKQTVVAMLERRLEAQAPRRRLMQQQERLASLQTRLVQAMPRRISVAHHRLETLTARLQRHHPEPRIAAGRDQVANLAHRMERAMQVRLRDAKTRFSNVVGALQMASPLNTLSRGYAIVTDAATGTVIRHAGDATPGSRVRARLATGHLICKVEESVLDEKVGSGSGDGLGPGLLPG</sequence>
<evidence type="ECO:0000256" key="5">
    <source>
        <dbReference type="HAMAP-Rule" id="MF_00378"/>
    </source>
</evidence>
<feature type="domain" description="Exonuclease VII large subunit C-terminal" evidence="7">
    <location>
        <begin position="125"/>
        <end position="387"/>
    </location>
</feature>
<dbReference type="Pfam" id="PF02601">
    <property type="entry name" value="Exonuc_VII_L"/>
    <property type="match status" value="1"/>
</dbReference>
<dbReference type="RefSeq" id="WP_369601628.1">
    <property type="nucleotide sequence ID" value="NZ_CP154858.1"/>
</dbReference>
<evidence type="ECO:0000256" key="4">
    <source>
        <dbReference type="ARBA" id="ARBA00022839"/>
    </source>
</evidence>
<dbReference type="AlphaFoldDB" id="A0AB39UWA5"/>
<dbReference type="GO" id="GO:0005737">
    <property type="term" value="C:cytoplasm"/>
    <property type="evidence" value="ECO:0007669"/>
    <property type="project" value="UniProtKB-SubCell"/>
</dbReference>
<dbReference type="KEGG" id="tcd:AAIA72_01185"/>
<dbReference type="InterPro" id="IPR025824">
    <property type="entry name" value="OB-fold_nuc-bd_dom"/>
</dbReference>
<evidence type="ECO:0000256" key="1">
    <source>
        <dbReference type="ARBA" id="ARBA00022490"/>
    </source>
</evidence>
<dbReference type="GO" id="GO:0008855">
    <property type="term" value="F:exodeoxyribonuclease VII activity"/>
    <property type="evidence" value="ECO:0007669"/>
    <property type="project" value="UniProtKB-UniRule"/>
</dbReference>
<organism evidence="9">
    <name type="scientific">Thermohahella caldifontis</name>
    <dbReference type="NCBI Taxonomy" id="3142973"/>
    <lineage>
        <taxon>Bacteria</taxon>
        <taxon>Pseudomonadati</taxon>
        <taxon>Pseudomonadota</taxon>
        <taxon>Gammaproteobacteria</taxon>
        <taxon>Oceanospirillales</taxon>
        <taxon>Hahellaceae</taxon>
        <taxon>Thermohahella</taxon>
    </lineage>
</organism>
<keyword evidence="3 5" id="KW-0378">Hydrolase</keyword>
<evidence type="ECO:0000256" key="2">
    <source>
        <dbReference type="ARBA" id="ARBA00022722"/>
    </source>
</evidence>
<name>A0AB39UWA5_9GAMM</name>
<dbReference type="Pfam" id="PF13742">
    <property type="entry name" value="tRNA_anti_2"/>
    <property type="match status" value="1"/>
</dbReference>
<keyword evidence="4 5" id="KW-0269">Exonuclease</keyword>
<dbReference type="CDD" id="cd04489">
    <property type="entry name" value="ExoVII_LU_OBF"/>
    <property type="match status" value="1"/>
</dbReference>
<dbReference type="EC" id="3.1.11.6" evidence="5"/>